<accession>T0BW70</accession>
<name>T0BW70_ALIAG</name>
<dbReference type="STRING" id="1356854.N007_10455"/>
<dbReference type="InterPro" id="IPR038109">
    <property type="entry name" value="DNA_bind_recomb_sf"/>
</dbReference>
<dbReference type="SUPFAM" id="SSF53041">
    <property type="entry name" value="Resolvase-like"/>
    <property type="match status" value="1"/>
</dbReference>
<sequence>MRLLKAAVYIRVSTGAQATDGHSLDVQLEQCMEQAKRLGIAAEDVEVYREAGASGEDMDRPALTRLLDAAAEGRLSHVIVKHPDRLSRNMADKAIIVRLLKQHQVDIVFVDVPNWDQSDEAHLLFNIISSIAEYELRQIRRRTLSGKLRAAREGQIMPMGIDPYGYRYESGKLVIDEAEAAYVRQIFAWYVDERLSMRQIARRLDECGAPTKTRKALSWSHATVAHILRNEMYVGRYTYNRRRTKKERGAAARGRQRVRRVIGWHPKTDWILYPVPRIVDDATFERARQRRQAAHRQGSSRNTYQHLLQGKLRCRLCHRMWHVAASRNKRDGDLRYYRRPAEKPGEARQCSHRCRAIRAMAIERAVFGELVKRLLASQMWKAVALDDTGLHARRILDDIQLSRTQYEQLVQRLQRLQNLYVTGDLSQVEYERLAEQVRQQQARAAARTAHLQSVLQQTESARQRSIDQVMQMFLTGDERIPFDIRRQMVCSFVDECLIDASGDAVDVVISGPMVQLTLAQPMS</sequence>
<keyword evidence="2" id="KW-1185">Reference proteome</keyword>
<dbReference type="KEGG" id="aaco:K1I37_07630"/>
<dbReference type="InterPro" id="IPR006119">
    <property type="entry name" value="Resolv_N"/>
</dbReference>
<dbReference type="Gene3D" id="3.90.1750.20">
    <property type="entry name" value="Putative Large Serine Recombinase, Chain B, Domain 2"/>
    <property type="match status" value="1"/>
</dbReference>
<dbReference type="PROSITE" id="PS51736">
    <property type="entry name" value="RECOMBINASES_3"/>
    <property type="match status" value="1"/>
</dbReference>
<organism evidence="1 2">
    <name type="scientific">Alicyclobacillus acidoterrestris (strain ATCC 49025 / DSM 3922 / CIP 106132 / NCIMB 13137 / GD3B)</name>
    <dbReference type="NCBI Taxonomy" id="1356854"/>
    <lineage>
        <taxon>Bacteria</taxon>
        <taxon>Bacillati</taxon>
        <taxon>Bacillota</taxon>
        <taxon>Bacilli</taxon>
        <taxon>Bacillales</taxon>
        <taxon>Alicyclobacillaceae</taxon>
        <taxon>Alicyclobacillus</taxon>
    </lineage>
</organism>
<dbReference type="Proteomes" id="UP000829401">
    <property type="component" value="Chromosome"/>
</dbReference>
<accession>A0A9E7CSW9</accession>
<dbReference type="CDD" id="cd00338">
    <property type="entry name" value="Ser_Recombinase"/>
    <property type="match status" value="1"/>
</dbReference>
<dbReference type="Pfam" id="PF07508">
    <property type="entry name" value="Recombinase"/>
    <property type="match status" value="1"/>
</dbReference>
<dbReference type="GO" id="GO:0003677">
    <property type="term" value="F:DNA binding"/>
    <property type="evidence" value="ECO:0007669"/>
    <property type="project" value="InterPro"/>
</dbReference>
<dbReference type="InterPro" id="IPR025827">
    <property type="entry name" value="Zn_ribbon_recom_dom"/>
</dbReference>
<reference evidence="2" key="1">
    <citation type="journal article" date="2022" name="G3 (Bethesda)">
        <title>Unveiling the complete genome sequence of Alicyclobacillus acidoterrestris DSM 3922T, a taint-producing strain.</title>
        <authorList>
            <person name="Leonardo I.C."/>
            <person name="Barreto Crespo M.T."/>
            <person name="Gaspar F.B."/>
        </authorList>
    </citation>
    <scope>NUCLEOTIDE SEQUENCE [LARGE SCALE GENOMIC DNA]</scope>
    <source>
        <strain evidence="2">DSM 3922</strain>
    </source>
</reference>
<dbReference type="Pfam" id="PF00239">
    <property type="entry name" value="Resolvase"/>
    <property type="match status" value="1"/>
</dbReference>
<proteinExistence type="predicted"/>
<dbReference type="GO" id="GO:0000150">
    <property type="term" value="F:DNA strand exchange activity"/>
    <property type="evidence" value="ECO:0007669"/>
    <property type="project" value="InterPro"/>
</dbReference>
<evidence type="ECO:0000313" key="1">
    <source>
        <dbReference type="EMBL" id="UNO50335.1"/>
    </source>
</evidence>
<dbReference type="PROSITE" id="PS00397">
    <property type="entry name" value="RECOMBINASES_1"/>
    <property type="match status" value="1"/>
</dbReference>
<dbReference type="InterPro" id="IPR006118">
    <property type="entry name" value="Recombinase_CS"/>
</dbReference>
<dbReference type="EMBL" id="CP080467">
    <property type="protein sequence ID" value="UNO50335.1"/>
    <property type="molecule type" value="Genomic_DNA"/>
</dbReference>
<dbReference type="eggNOG" id="COG1961">
    <property type="taxonomic scope" value="Bacteria"/>
</dbReference>
<dbReference type="AlphaFoldDB" id="T0BW70"/>
<dbReference type="RefSeq" id="WP_021297144.1">
    <property type="nucleotide sequence ID" value="NZ_AURB01000145.1"/>
</dbReference>
<dbReference type="PROSITE" id="PS51737">
    <property type="entry name" value="RECOMBINASE_DNA_BIND"/>
    <property type="match status" value="1"/>
</dbReference>
<dbReference type="Gene3D" id="3.40.50.1390">
    <property type="entry name" value="Resolvase, N-terminal catalytic domain"/>
    <property type="match status" value="1"/>
</dbReference>
<evidence type="ECO:0000313" key="2">
    <source>
        <dbReference type="Proteomes" id="UP000829401"/>
    </source>
</evidence>
<dbReference type="InterPro" id="IPR011109">
    <property type="entry name" value="DNA_bind_recombinase_dom"/>
</dbReference>
<dbReference type="PANTHER" id="PTHR30461:SF23">
    <property type="entry name" value="DNA RECOMBINASE-RELATED"/>
    <property type="match status" value="1"/>
</dbReference>
<dbReference type="SMART" id="SM00857">
    <property type="entry name" value="Resolvase"/>
    <property type="match status" value="1"/>
</dbReference>
<protein>
    <submittedName>
        <fullName evidence="1">Recombinase family protein</fullName>
    </submittedName>
</protein>
<gene>
    <name evidence="1" type="ORF">K1I37_07630</name>
</gene>
<dbReference type="PANTHER" id="PTHR30461">
    <property type="entry name" value="DNA-INVERTASE FROM LAMBDOID PROPHAGE"/>
    <property type="match status" value="1"/>
</dbReference>
<dbReference type="InterPro" id="IPR036162">
    <property type="entry name" value="Resolvase-like_N_sf"/>
</dbReference>
<dbReference type="OrthoDB" id="9811097at2"/>
<dbReference type="InterPro" id="IPR050639">
    <property type="entry name" value="SSR_resolvase"/>
</dbReference>
<dbReference type="Pfam" id="PF13408">
    <property type="entry name" value="Zn_ribbon_recom"/>
    <property type="match status" value="1"/>
</dbReference>